<evidence type="ECO:0000313" key="3">
    <source>
        <dbReference type="Proteomes" id="UP000663942"/>
    </source>
</evidence>
<dbReference type="EMBL" id="CP062006">
    <property type="protein sequence ID" value="QTC88444.1"/>
    <property type="molecule type" value="Genomic_DNA"/>
</dbReference>
<organism evidence="2 3">
    <name type="scientific">Brevundimonas pondensis</name>
    <dbReference type="NCBI Taxonomy" id="2774189"/>
    <lineage>
        <taxon>Bacteria</taxon>
        <taxon>Pseudomonadati</taxon>
        <taxon>Pseudomonadota</taxon>
        <taxon>Alphaproteobacteria</taxon>
        <taxon>Caulobacterales</taxon>
        <taxon>Caulobacteraceae</taxon>
        <taxon>Brevundimonas</taxon>
    </lineage>
</organism>
<name>A0ABX7SL89_9CAUL</name>
<dbReference type="InterPro" id="IPR040508">
    <property type="entry name" value="AbiJ_NTD5"/>
</dbReference>
<dbReference type="Proteomes" id="UP000663942">
    <property type="component" value="Chromosome"/>
</dbReference>
<gene>
    <name evidence="2" type="ORF">IFE19_03365</name>
</gene>
<evidence type="ECO:0000259" key="1">
    <source>
        <dbReference type="Pfam" id="PF18865"/>
    </source>
</evidence>
<sequence length="257" mass="28367">MSYLNPETAKKLVPIGELARQKFSASDWQAIGFRTGLPHRITNGRLLQSLRYGDDDYAGNCISVIGDLVSDDPANLKIIEDYIDHTYGVGGPSISTAPGLGQSIRFTPSVFRVPDAPQDPRLIAVMMPFGPAFDGVYEAIRRACANTDHFHAQRADDLWDDSTVIQDVFSLIFRSHAVICDYSGKNPNVFYEAGIAHTLGKTVIPIAQSHGDVPSDVIHHRYQSYHPNTQGLGDLEARLTHRLSGLVTQRSPWAQRP</sequence>
<dbReference type="RefSeq" id="WP_207825659.1">
    <property type="nucleotide sequence ID" value="NZ_CP062006.1"/>
</dbReference>
<evidence type="ECO:0000313" key="2">
    <source>
        <dbReference type="EMBL" id="QTC88444.1"/>
    </source>
</evidence>
<proteinExistence type="predicted"/>
<keyword evidence="3" id="KW-1185">Reference proteome</keyword>
<accession>A0ABX7SL89</accession>
<reference evidence="2 3" key="1">
    <citation type="submission" date="2020-09" db="EMBL/GenBank/DDBJ databases">
        <title>Brevundimonas sp. LVF1 isolated from an oligotrophic pond in Goettingen, Germany.</title>
        <authorList>
            <person name="Friedrich I."/>
            <person name="Klassen A."/>
            <person name="Neubauer H."/>
            <person name="Schneider D."/>
            <person name="Hertel R."/>
            <person name="Daniel R."/>
        </authorList>
    </citation>
    <scope>NUCLEOTIDE SEQUENCE [LARGE SCALE GENOMIC DNA]</scope>
    <source>
        <strain evidence="2 3">LVF1</strain>
    </source>
</reference>
<feature type="domain" description="AbiJ N-terminal" evidence="1">
    <location>
        <begin position="8"/>
        <end position="86"/>
    </location>
</feature>
<protein>
    <recommendedName>
        <fullName evidence="1">AbiJ N-terminal domain-containing protein</fullName>
    </recommendedName>
</protein>
<dbReference type="Pfam" id="PF18865">
    <property type="entry name" value="AbiJ_NTD5"/>
    <property type="match status" value="1"/>
</dbReference>